<evidence type="ECO:0008006" key="4">
    <source>
        <dbReference type="Google" id="ProtNLM"/>
    </source>
</evidence>
<dbReference type="PROSITE" id="PS51257">
    <property type="entry name" value="PROKAR_LIPOPROTEIN"/>
    <property type="match status" value="1"/>
</dbReference>
<dbReference type="Proteomes" id="UP001500037">
    <property type="component" value="Unassembled WGS sequence"/>
</dbReference>
<dbReference type="EMBL" id="BAAALF010000005">
    <property type="protein sequence ID" value="GAA1218475.1"/>
    <property type="molecule type" value="Genomic_DNA"/>
</dbReference>
<sequence>MTLHARRAAATALTLAALFGVGATTACAAQADDFVFSGSGRTLPAATQLADLAASGAGYNPALCRQVAQPERSGWTVTLYCAD</sequence>
<keyword evidence="3" id="KW-1185">Reference proteome</keyword>
<name>A0ABN1VQY4_9ACTN</name>
<comment type="caution">
    <text evidence="2">The sequence shown here is derived from an EMBL/GenBank/DDBJ whole genome shotgun (WGS) entry which is preliminary data.</text>
</comment>
<protein>
    <recommendedName>
        <fullName evidence="4">Secreted protein</fullName>
    </recommendedName>
</protein>
<evidence type="ECO:0000313" key="2">
    <source>
        <dbReference type="EMBL" id="GAA1218475.1"/>
    </source>
</evidence>
<gene>
    <name evidence="2" type="ORF">GCM10009665_05500</name>
</gene>
<keyword evidence="1" id="KW-0732">Signal</keyword>
<proteinExistence type="predicted"/>
<accession>A0ABN1VQY4</accession>
<feature type="chain" id="PRO_5046298281" description="Secreted protein" evidence="1">
    <location>
        <begin position="29"/>
        <end position="83"/>
    </location>
</feature>
<evidence type="ECO:0000313" key="3">
    <source>
        <dbReference type="Proteomes" id="UP001500037"/>
    </source>
</evidence>
<feature type="signal peptide" evidence="1">
    <location>
        <begin position="1"/>
        <end position="28"/>
    </location>
</feature>
<organism evidence="2 3">
    <name type="scientific">Kitasatospora nipponensis</name>
    <dbReference type="NCBI Taxonomy" id="258049"/>
    <lineage>
        <taxon>Bacteria</taxon>
        <taxon>Bacillati</taxon>
        <taxon>Actinomycetota</taxon>
        <taxon>Actinomycetes</taxon>
        <taxon>Kitasatosporales</taxon>
        <taxon>Streptomycetaceae</taxon>
        <taxon>Kitasatospora</taxon>
    </lineage>
</organism>
<evidence type="ECO:0000256" key="1">
    <source>
        <dbReference type="SAM" id="SignalP"/>
    </source>
</evidence>
<dbReference type="RefSeq" id="WP_344438616.1">
    <property type="nucleotide sequence ID" value="NZ_BAAALF010000005.1"/>
</dbReference>
<reference evidence="2 3" key="1">
    <citation type="journal article" date="2019" name="Int. J. Syst. Evol. Microbiol.">
        <title>The Global Catalogue of Microorganisms (GCM) 10K type strain sequencing project: providing services to taxonomists for standard genome sequencing and annotation.</title>
        <authorList>
            <consortium name="The Broad Institute Genomics Platform"/>
            <consortium name="The Broad Institute Genome Sequencing Center for Infectious Disease"/>
            <person name="Wu L."/>
            <person name="Ma J."/>
        </authorList>
    </citation>
    <scope>NUCLEOTIDE SEQUENCE [LARGE SCALE GENOMIC DNA]</scope>
    <source>
        <strain evidence="2 3">JCM 13004</strain>
    </source>
</reference>